<evidence type="ECO:0000313" key="1">
    <source>
        <dbReference type="EMBL" id="SHM94789.1"/>
    </source>
</evidence>
<dbReference type="RefSeq" id="WP_139294872.1">
    <property type="nucleotide sequence ID" value="NZ_FRCJ01000008.1"/>
</dbReference>
<evidence type="ECO:0000313" key="2">
    <source>
        <dbReference type="Proteomes" id="UP000184280"/>
    </source>
</evidence>
<sequence>MRRIFIVNGKKMAQPINSKEEYFNLRNSQQNRLHLAHARQGDEQAKKQLLQMAYNDLMPDGKVEGACHPSSMFAYDIDCESLVESNRIAKKLLEMKSEIGLLEMSRSARYGLHLVLRREKGKTILENQVRVSILTQTEMDNGAHDLGRVMFTTTADAEELLYLDDAIFDETMTIEESEQEYKTLKEREKLGLEEVPAGAKKANKHYRPWEDTTNAPANLPAMEVTINDVPAKPDMRYLKVFDLFMEEAGLTERSLQTEGVRHNSLLSILSIGASRLISKAQMIAVVRHRMPEYAKEDDCQKLIDDFYKKTDPNAALTKRQREILAEAFGDNDDEEAIEAEEAQETNDKHRRKLIAKLLPSGLREPVMAAPKEMQMNVLCAIMPIAAAYADQVEVMYADEKKQYLGLMSIIVARQAGGKSGCKEAVECWMKILKDESDAYRRQEDEIKQQNKCRKANERAQEMPKLPIRKLPITVSNSTLLKRFKGAPGHCLYSFCEELDTLLKTNSAGNWSAKYDIYRYSFDRAEWGQDYNSDQAESGDVQVIYNWTIFGTYGSFNKCFQRDNAENGLGGRVLISELPDTRFAKMPKYRPLTDEEQEAIQQAARRLSELKGYVDTPRLRKAISKWVEEKRILALKNNDEVMDNFRRRAAVIAFRCAVVFHLLSGEEHESKACVDFMLMMADYCLDTQMRMLGNMIESQQAQNAPAEVRTISDKNTYDKLPKEFTYADVKDAKGPGYSDSTLRSYVKRWKEHGIIEEASSGRNKTFRKKIA</sequence>
<name>A0A1M7MUT3_XYLRU</name>
<evidence type="ECO:0008006" key="3">
    <source>
        <dbReference type="Google" id="ProtNLM"/>
    </source>
</evidence>
<dbReference type="OrthoDB" id="1055364at2"/>
<dbReference type="EMBL" id="FRCJ01000008">
    <property type="protein sequence ID" value="SHM94789.1"/>
    <property type="molecule type" value="Genomic_DNA"/>
</dbReference>
<gene>
    <name evidence="1" type="ORF">SAMN04488494_2999</name>
</gene>
<protein>
    <recommendedName>
        <fullName evidence="3">VirE N-terminal domain-containing protein</fullName>
    </recommendedName>
</protein>
<proteinExistence type="predicted"/>
<accession>A0A1M7MUT3</accession>
<dbReference type="Proteomes" id="UP000184280">
    <property type="component" value="Unassembled WGS sequence"/>
</dbReference>
<organism evidence="1 2">
    <name type="scientific">Xylanibacter ruminicola</name>
    <name type="common">Prevotella ruminicola</name>
    <dbReference type="NCBI Taxonomy" id="839"/>
    <lineage>
        <taxon>Bacteria</taxon>
        <taxon>Pseudomonadati</taxon>
        <taxon>Bacteroidota</taxon>
        <taxon>Bacteroidia</taxon>
        <taxon>Bacteroidales</taxon>
        <taxon>Prevotellaceae</taxon>
        <taxon>Xylanibacter</taxon>
    </lineage>
</organism>
<dbReference type="AlphaFoldDB" id="A0A1M7MUT3"/>
<reference evidence="1 2" key="1">
    <citation type="submission" date="2016-11" db="EMBL/GenBank/DDBJ databases">
        <authorList>
            <person name="Jaros S."/>
            <person name="Januszkiewicz K."/>
            <person name="Wedrychowicz H."/>
        </authorList>
    </citation>
    <scope>NUCLEOTIDE SEQUENCE [LARGE SCALE GENOMIC DNA]</scope>
    <source>
        <strain evidence="1 2">BPI-34</strain>
    </source>
</reference>